<name>A0A2R5L437_9ACAR</name>
<protein>
    <submittedName>
        <fullName evidence="3">Putative peptidase family m13 includes neprilysin</fullName>
    </submittedName>
</protein>
<reference evidence="3" key="1">
    <citation type="submission" date="2018-03" db="EMBL/GenBank/DDBJ databases">
        <title>The relapsing fever spirochete Borrelia turicatae persists in the highly oxidative environment of its soft-bodied tick vector.</title>
        <authorList>
            <person name="Bourret T.J."/>
            <person name="Boyle W.K."/>
            <person name="Valenzuela J.G."/>
            <person name="Oliveira F."/>
            <person name="Lopez J.E."/>
        </authorList>
    </citation>
    <scope>NUCLEOTIDE SEQUENCE</scope>
    <source>
        <strain evidence="3">Kansas strain/isolate</strain>
        <tissue evidence="3">Salivary glands</tissue>
    </source>
</reference>
<dbReference type="InterPro" id="IPR018497">
    <property type="entry name" value="Peptidase_M13_C"/>
</dbReference>
<proteinExistence type="inferred from homology"/>
<comment type="similarity">
    <text evidence="1">Belongs to the peptidase M13 family.</text>
</comment>
<evidence type="ECO:0000259" key="2">
    <source>
        <dbReference type="Pfam" id="PF01431"/>
    </source>
</evidence>
<dbReference type="SUPFAM" id="SSF55486">
    <property type="entry name" value="Metalloproteases ('zincins'), catalytic domain"/>
    <property type="match status" value="1"/>
</dbReference>
<dbReference type="GO" id="GO:0004222">
    <property type="term" value="F:metalloendopeptidase activity"/>
    <property type="evidence" value="ECO:0007669"/>
    <property type="project" value="InterPro"/>
</dbReference>
<evidence type="ECO:0000313" key="3">
    <source>
        <dbReference type="EMBL" id="MBY04210.1"/>
    </source>
</evidence>
<accession>A0A2R5L437</accession>
<organism evidence="3">
    <name type="scientific">Ornithodoros turicata</name>
    <dbReference type="NCBI Taxonomy" id="34597"/>
    <lineage>
        <taxon>Eukaryota</taxon>
        <taxon>Metazoa</taxon>
        <taxon>Ecdysozoa</taxon>
        <taxon>Arthropoda</taxon>
        <taxon>Chelicerata</taxon>
        <taxon>Arachnida</taxon>
        <taxon>Acari</taxon>
        <taxon>Parasitiformes</taxon>
        <taxon>Ixodida</taxon>
        <taxon>Ixodoidea</taxon>
        <taxon>Argasidae</taxon>
        <taxon>Ornithodorinae</taxon>
        <taxon>Ornithodoros</taxon>
    </lineage>
</organism>
<dbReference type="Pfam" id="PF01431">
    <property type="entry name" value="Peptidase_M13"/>
    <property type="match status" value="1"/>
</dbReference>
<evidence type="ECO:0000256" key="1">
    <source>
        <dbReference type="ARBA" id="ARBA00007357"/>
    </source>
</evidence>
<dbReference type="InterPro" id="IPR000718">
    <property type="entry name" value="Peptidase_M13"/>
</dbReference>
<dbReference type="Gene3D" id="3.40.390.10">
    <property type="entry name" value="Collagenase (Catalytic Domain)"/>
    <property type="match status" value="1"/>
</dbReference>
<dbReference type="PANTHER" id="PTHR11733:SF167">
    <property type="entry name" value="FI17812P1-RELATED"/>
    <property type="match status" value="1"/>
</dbReference>
<dbReference type="GO" id="GO:0016485">
    <property type="term" value="P:protein processing"/>
    <property type="evidence" value="ECO:0007669"/>
    <property type="project" value="TreeGrafter"/>
</dbReference>
<dbReference type="PROSITE" id="PS51885">
    <property type="entry name" value="NEPRILYSIN"/>
    <property type="match status" value="1"/>
</dbReference>
<feature type="domain" description="Peptidase M13 C-terminal" evidence="2">
    <location>
        <begin position="1"/>
        <end position="170"/>
    </location>
</feature>
<dbReference type="PANTHER" id="PTHR11733">
    <property type="entry name" value="ZINC METALLOPROTEASE FAMILY M13 NEPRILYSIN-RELATED"/>
    <property type="match status" value="1"/>
</dbReference>
<dbReference type="GO" id="GO:0005886">
    <property type="term" value="C:plasma membrane"/>
    <property type="evidence" value="ECO:0007669"/>
    <property type="project" value="TreeGrafter"/>
</dbReference>
<sequence length="171" mass="19680">MGHEVTHAFDDKGSQFNAKGELLNWWSNDTRTKYQELKKCFIDQYRSINESQTCLPLNALNTQGEDVADNGGLLGAYLTYKRLTNNSENYPDLALPGLENFTSDQMFFISNAVVWCDTMHDEAMRQRIQYKPHSPAKYRTLVPMSNMEAFSAAFSCEEGKPMNRTKKCRLW</sequence>
<dbReference type="InterPro" id="IPR024079">
    <property type="entry name" value="MetalloPept_cat_dom_sf"/>
</dbReference>
<dbReference type="AlphaFoldDB" id="A0A2R5L437"/>
<dbReference type="EMBL" id="GGLE01000084">
    <property type="protein sequence ID" value="MBY04210.1"/>
    <property type="molecule type" value="Transcribed_RNA"/>
</dbReference>